<keyword evidence="2" id="KW-0732">Signal</keyword>
<sequence length="355" mass="37897">MKITKCLKLCLVLSCILVAIDAAKKNKRGLYHGLTGYTVPLGVGLHRPYHPSPYAKFPGFYKGLGGVLPPGYALFPGSASVASYHRNFPKVPAVYAPNYFPAFGVPTTGVVRPVTNLSPVAPVAPLTPAFPAIPQLPAAQAPVYIPLGTPQQTSFFATYPQKPFIPVAVPAPEKPKFPVFVPQKPVFTTVSNYVPSNLIPTGVYNPSIAVSNVSPTFVGIPVGPTATTPTVSTATVTQTAQQPWRPVLVNHPTATPTTTTVFKPSLNLLPPFTLPANAQGQIYISSTPATHVQDSQQHQQQTLLDLEQSSLHHQGQEDGSGAFNGQPYDVASNHGRYSGPSSYDVDITHNGYQKK</sequence>
<accession>A0A1S4FLG7</accession>
<name>A0A1S4FLG7_AEDAE</name>
<protein>
    <submittedName>
        <fullName evidence="3">Uncharacterized protein</fullName>
    </submittedName>
</protein>
<evidence type="ECO:0000313" key="3">
    <source>
        <dbReference type="EnsemblMetazoa" id="AAEL009091-PA"/>
    </source>
</evidence>
<organism evidence="3 4">
    <name type="scientific">Aedes aegypti</name>
    <name type="common">Yellowfever mosquito</name>
    <name type="synonym">Culex aegypti</name>
    <dbReference type="NCBI Taxonomy" id="7159"/>
    <lineage>
        <taxon>Eukaryota</taxon>
        <taxon>Metazoa</taxon>
        <taxon>Ecdysozoa</taxon>
        <taxon>Arthropoda</taxon>
        <taxon>Hexapoda</taxon>
        <taxon>Insecta</taxon>
        <taxon>Pterygota</taxon>
        <taxon>Neoptera</taxon>
        <taxon>Endopterygota</taxon>
        <taxon>Diptera</taxon>
        <taxon>Nematocera</taxon>
        <taxon>Culicoidea</taxon>
        <taxon>Culicidae</taxon>
        <taxon>Culicinae</taxon>
        <taxon>Aedini</taxon>
        <taxon>Aedes</taxon>
        <taxon>Stegomyia</taxon>
    </lineage>
</organism>
<evidence type="ECO:0000256" key="2">
    <source>
        <dbReference type="SAM" id="SignalP"/>
    </source>
</evidence>
<dbReference type="OrthoDB" id="7781821at2759"/>
<evidence type="ECO:0000256" key="1">
    <source>
        <dbReference type="SAM" id="MobiDB-lite"/>
    </source>
</evidence>
<reference evidence="3" key="2">
    <citation type="submission" date="2020-05" db="UniProtKB">
        <authorList>
            <consortium name="EnsemblMetazoa"/>
        </authorList>
    </citation>
    <scope>IDENTIFICATION</scope>
    <source>
        <strain evidence="3">LVP_AGWG</strain>
    </source>
</reference>
<dbReference type="VEuPathDB" id="VectorBase:AAEL009091"/>
<proteinExistence type="predicted"/>
<keyword evidence="4" id="KW-1185">Reference proteome</keyword>
<evidence type="ECO:0000313" key="4">
    <source>
        <dbReference type="Proteomes" id="UP000008820"/>
    </source>
</evidence>
<dbReference type="InParanoid" id="A0A1S4FLG7"/>
<dbReference type="Proteomes" id="UP000008820">
    <property type="component" value="Chromosome 3"/>
</dbReference>
<gene>
    <name evidence="3" type="primary">5571464</name>
</gene>
<feature type="chain" id="PRO_5043601775" evidence="2">
    <location>
        <begin position="23"/>
        <end position="355"/>
    </location>
</feature>
<dbReference type="AlphaFoldDB" id="A0A1S4FLG7"/>
<feature type="signal peptide" evidence="2">
    <location>
        <begin position="1"/>
        <end position="22"/>
    </location>
</feature>
<feature type="region of interest" description="Disordered" evidence="1">
    <location>
        <begin position="310"/>
        <end position="355"/>
    </location>
</feature>
<dbReference type="EnsemblMetazoa" id="AAEL009091-RA">
    <property type="protein sequence ID" value="AAEL009091-PA"/>
    <property type="gene ID" value="AAEL009091"/>
</dbReference>
<reference evidence="3 4" key="1">
    <citation type="submission" date="2017-06" db="EMBL/GenBank/DDBJ databases">
        <title>Aedes aegypti genome working group (AGWG) sequencing and assembly.</title>
        <authorList>
            <consortium name="Aedes aegypti Genome Working Group (AGWG)"/>
            <person name="Matthews B.J."/>
        </authorList>
    </citation>
    <scope>NUCLEOTIDE SEQUENCE [LARGE SCALE GENOMIC DNA]</scope>
    <source>
        <strain evidence="3 4">LVP_AGWG</strain>
    </source>
</reference>